<keyword evidence="6" id="KW-0106">Calcium</keyword>
<evidence type="ECO:0000313" key="10">
    <source>
        <dbReference type="EMBL" id="VGO18743.1"/>
    </source>
</evidence>
<keyword evidence="3" id="KW-0479">Metal-binding</keyword>
<evidence type="ECO:0000256" key="6">
    <source>
        <dbReference type="ARBA" id="ARBA00022837"/>
    </source>
</evidence>
<feature type="signal peptide" evidence="8">
    <location>
        <begin position="1"/>
        <end position="24"/>
    </location>
</feature>
<dbReference type="Pfam" id="PF00884">
    <property type="entry name" value="Sulfatase"/>
    <property type="match status" value="1"/>
</dbReference>
<dbReference type="SUPFAM" id="SSF53649">
    <property type="entry name" value="Alkaline phosphatase-like"/>
    <property type="match status" value="1"/>
</dbReference>
<evidence type="ECO:0000313" key="11">
    <source>
        <dbReference type="Proteomes" id="UP000346198"/>
    </source>
</evidence>
<accession>A0A6C2UFT9</accession>
<reference evidence="10 11" key="1">
    <citation type="submission" date="2019-04" db="EMBL/GenBank/DDBJ databases">
        <authorList>
            <person name="Van Vliet M D."/>
        </authorList>
    </citation>
    <scope>NUCLEOTIDE SEQUENCE [LARGE SCALE GENOMIC DNA]</scope>
    <source>
        <strain evidence="10 11">F21</strain>
    </source>
</reference>
<name>A0A6C2UFT9_9BACT</name>
<feature type="region of interest" description="Disordered" evidence="7">
    <location>
        <begin position="462"/>
        <end position="484"/>
    </location>
</feature>
<gene>
    <name evidence="10" type="primary">betC_16</name>
    <name evidence="10" type="ORF">SCARR_00796</name>
</gene>
<keyword evidence="5" id="KW-0378">Hydrolase</keyword>
<evidence type="ECO:0000256" key="7">
    <source>
        <dbReference type="SAM" id="MobiDB-lite"/>
    </source>
</evidence>
<organism evidence="10 11">
    <name type="scientific">Pontiella sulfatireligans</name>
    <dbReference type="NCBI Taxonomy" id="2750658"/>
    <lineage>
        <taxon>Bacteria</taxon>
        <taxon>Pseudomonadati</taxon>
        <taxon>Kiritimatiellota</taxon>
        <taxon>Kiritimatiellia</taxon>
        <taxon>Kiritimatiellales</taxon>
        <taxon>Pontiellaceae</taxon>
        <taxon>Pontiella</taxon>
    </lineage>
</organism>
<keyword evidence="4 8" id="KW-0732">Signal</keyword>
<dbReference type="CDD" id="cd16030">
    <property type="entry name" value="iduronate-2-sulfatase"/>
    <property type="match status" value="1"/>
</dbReference>
<dbReference type="Proteomes" id="UP000346198">
    <property type="component" value="Unassembled WGS sequence"/>
</dbReference>
<proteinExistence type="inferred from homology"/>
<comment type="similarity">
    <text evidence="2">Belongs to the sulfatase family.</text>
</comment>
<feature type="domain" description="Sulfatase N-terminal" evidence="9">
    <location>
        <begin position="28"/>
        <end position="377"/>
    </location>
</feature>
<evidence type="ECO:0000256" key="4">
    <source>
        <dbReference type="ARBA" id="ARBA00022729"/>
    </source>
</evidence>
<dbReference type="EMBL" id="CAAHFH010000001">
    <property type="protein sequence ID" value="VGO18743.1"/>
    <property type="molecule type" value="Genomic_DNA"/>
</dbReference>
<dbReference type="InterPro" id="IPR000917">
    <property type="entry name" value="Sulfatase_N"/>
</dbReference>
<dbReference type="PANTHER" id="PTHR45953">
    <property type="entry name" value="IDURONATE 2-SULFATASE"/>
    <property type="match status" value="1"/>
</dbReference>
<dbReference type="AlphaFoldDB" id="A0A6C2UFT9"/>
<keyword evidence="11" id="KW-1185">Reference proteome</keyword>
<dbReference type="Gene3D" id="3.40.720.10">
    <property type="entry name" value="Alkaline Phosphatase, subunit A"/>
    <property type="match status" value="1"/>
</dbReference>
<evidence type="ECO:0000256" key="2">
    <source>
        <dbReference type="ARBA" id="ARBA00008779"/>
    </source>
</evidence>
<evidence type="ECO:0000259" key="9">
    <source>
        <dbReference type="Pfam" id="PF00884"/>
    </source>
</evidence>
<feature type="compositionally biased region" description="Basic residues" evidence="7">
    <location>
        <begin position="472"/>
        <end position="484"/>
    </location>
</feature>
<feature type="chain" id="PRO_5028974168" evidence="8">
    <location>
        <begin position="25"/>
        <end position="484"/>
    </location>
</feature>
<dbReference type="PANTHER" id="PTHR45953:SF1">
    <property type="entry name" value="IDURONATE 2-SULFATASE"/>
    <property type="match status" value="1"/>
</dbReference>
<dbReference type="GO" id="GO:0004423">
    <property type="term" value="F:iduronate-2-sulfatase activity"/>
    <property type="evidence" value="ECO:0007669"/>
    <property type="project" value="InterPro"/>
</dbReference>
<sequence length="484" mass="54311">MMEKFCMNAWIIAALIGSLFAANADPMPNVLFIAIDDLNACADGMNGETSVHTPNISRLADKGVFFLNAHCAAPACNPSRTSVMTGLAPASSGIYLNEQDWRKSKTLAGHITLPEHFQQNGYKTMGGGKLYHAHTGRTSMYAGFMDPKPWDAYFPSKETQMPIEVRPGQVPMHNVNRFSAGRFDWAELDIDVAEMADAQVVEWAGEQLSQTHEKPLFLAVGIFRPHIPWYTPKTYFDLHPLDQVVLPETRKDDLDDLPAPAKAALNVKWQKWLEETGKWEQAVQAYNASVSFADDMIGQLLTSLENGPMADNTIVVLWSDHGYHLGQKQHWEKFKLWEQTTRVPFIVAAPGLVRAGETCREPVSLLDIYPTLSALCGTMPAKELDGDSLVPLLQNPRLETGRSVVITQGYKNHAVRSDKWRYIRYEQGEEELYDQINDPKNFTNLASNPEYKTVIAELSTWLPKDNAPSPPSKKKSKRRKSNHK</sequence>
<dbReference type="GO" id="GO:0046872">
    <property type="term" value="F:metal ion binding"/>
    <property type="evidence" value="ECO:0007669"/>
    <property type="project" value="UniProtKB-KW"/>
</dbReference>
<evidence type="ECO:0000256" key="8">
    <source>
        <dbReference type="SAM" id="SignalP"/>
    </source>
</evidence>
<evidence type="ECO:0000256" key="1">
    <source>
        <dbReference type="ARBA" id="ARBA00001913"/>
    </source>
</evidence>
<evidence type="ECO:0000256" key="3">
    <source>
        <dbReference type="ARBA" id="ARBA00022723"/>
    </source>
</evidence>
<dbReference type="GO" id="GO:0005737">
    <property type="term" value="C:cytoplasm"/>
    <property type="evidence" value="ECO:0007669"/>
    <property type="project" value="TreeGrafter"/>
</dbReference>
<protein>
    <submittedName>
        <fullName evidence="10">Choline-sulfatase</fullName>
    </submittedName>
</protein>
<comment type="cofactor">
    <cofactor evidence="1">
        <name>Ca(2+)</name>
        <dbReference type="ChEBI" id="CHEBI:29108"/>
    </cofactor>
</comment>
<dbReference type="InterPro" id="IPR017850">
    <property type="entry name" value="Alkaline_phosphatase_core_sf"/>
</dbReference>
<evidence type="ECO:0000256" key="5">
    <source>
        <dbReference type="ARBA" id="ARBA00022801"/>
    </source>
</evidence>
<dbReference type="InterPro" id="IPR035874">
    <property type="entry name" value="IDS"/>
</dbReference>